<evidence type="ECO:0000313" key="4">
    <source>
        <dbReference type="Proteomes" id="UP000030136"/>
    </source>
</evidence>
<keyword evidence="5" id="KW-1185">Reference proteome</keyword>
<name>A0A0A2FV74_9PORP</name>
<dbReference type="PANTHER" id="PTHR33608">
    <property type="entry name" value="BLL2464 PROTEIN"/>
    <property type="match status" value="1"/>
</dbReference>
<dbReference type="EMBL" id="LS483447">
    <property type="protein sequence ID" value="SQH72517.1"/>
    <property type="molecule type" value="Genomic_DNA"/>
</dbReference>
<dbReference type="Pfam" id="PF01882">
    <property type="entry name" value="DUF58"/>
    <property type="match status" value="1"/>
</dbReference>
<organism evidence="2 4">
    <name type="scientific">Porphyromonas crevioricanis</name>
    <dbReference type="NCBI Taxonomy" id="393921"/>
    <lineage>
        <taxon>Bacteria</taxon>
        <taxon>Pseudomonadati</taxon>
        <taxon>Bacteroidota</taxon>
        <taxon>Bacteroidia</taxon>
        <taxon>Bacteroidales</taxon>
        <taxon>Porphyromonadaceae</taxon>
        <taxon>Porphyromonas</taxon>
    </lineage>
</organism>
<dbReference type="InterPro" id="IPR002881">
    <property type="entry name" value="DUF58"/>
</dbReference>
<reference evidence="3 5" key="2">
    <citation type="submission" date="2018-06" db="EMBL/GenBank/DDBJ databases">
        <authorList>
            <consortium name="Pathogen Informatics"/>
            <person name="Doyle S."/>
        </authorList>
    </citation>
    <scope>NUCLEOTIDE SEQUENCE [LARGE SCALE GENOMIC DNA]</scope>
    <source>
        <strain evidence="3 5">NCTC12858</strain>
    </source>
</reference>
<dbReference type="STRING" id="393921.HQ45_04800"/>
<dbReference type="OrthoDB" id="9776116at2"/>
<dbReference type="SUPFAM" id="SSF53300">
    <property type="entry name" value="vWA-like"/>
    <property type="match status" value="1"/>
</dbReference>
<gene>
    <name evidence="2" type="ORF">HQ38_04965</name>
    <name evidence="3" type="ORF">NCTC12858_00340</name>
</gene>
<accession>A0A0A2FV74</accession>
<dbReference type="InterPro" id="IPR036465">
    <property type="entry name" value="vWFA_dom_sf"/>
</dbReference>
<evidence type="ECO:0000313" key="5">
    <source>
        <dbReference type="Proteomes" id="UP000249300"/>
    </source>
</evidence>
<evidence type="ECO:0000313" key="2">
    <source>
        <dbReference type="EMBL" id="KGN94878.1"/>
    </source>
</evidence>
<protein>
    <submittedName>
        <fullName evidence="3">Uncharacterized conserved protein (Some members contain a von Willebrand factor type A (VWA) domain)</fullName>
    </submittedName>
</protein>
<dbReference type="RefSeq" id="WP_023936874.1">
    <property type="nucleotide sequence ID" value="NZ_FUXH01000006.1"/>
</dbReference>
<feature type="domain" description="DUF58" evidence="1">
    <location>
        <begin position="47"/>
        <end position="256"/>
    </location>
</feature>
<proteinExistence type="predicted"/>
<evidence type="ECO:0000313" key="3">
    <source>
        <dbReference type="EMBL" id="SQH72517.1"/>
    </source>
</evidence>
<dbReference type="Gene3D" id="3.40.50.410">
    <property type="entry name" value="von Willebrand factor, type A domain"/>
    <property type="match status" value="1"/>
</dbReference>
<reference evidence="2 4" key="1">
    <citation type="submission" date="2014-08" db="EMBL/GenBank/DDBJ databases">
        <title>Porphyromonas crevioricanis strain:COT-253_OH1447 Genome sequencing.</title>
        <authorList>
            <person name="Wallis C."/>
            <person name="Deusch O."/>
            <person name="O'Flynn C."/>
            <person name="Davis I."/>
            <person name="Jospin G."/>
            <person name="Darling A.E."/>
            <person name="Coil D.A."/>
            <person name="Alexiev A."/>
            <person name="Horsfall A."/>
            <person name="Kirkwood N."/>
            <person name="Harris S."/>
            <person name="Eisen J.A."/>
        </authorList>
    </citation>
    <scope>NUCLEOTIDE SEQUENCE [LARGE SCALE GENOMIC DNA]</scope>
    <source>
        <strain evidence="4">COT-253 OH1447</strain>
        <strain evidence="2">COT-253_OH1447</strain>
    </source>
</reference>
<dbReference type="PANTHER" id="PTHR33608:SF6">
    <property type="entry name" value="BLL2464 PROTEIN"/>
    <property type="match status" value="1"/>
</dbReference>
<dbReference type="KEGG" id="pcre:NCTC12858_00340"/>
<dbReference type="Proteomes" id="UP000030136">
    <property type="component" value="Unassembled WGS sequence"/>
</dbReference>
<dbReference type="AlphaFoldDB" id="A0A0A2FV74"/>
<dbReference type="EMBL" id="JQJC01000014">
    <property type="protein sequence ID" value="KGN94878.1"/>
    <property type="molecule type" value="Genomic_DNA"/>
</dbReference>
<sequence length="295" mass="33862">MKKLGTEAIDLLRRVRRIEIKAKRLSREVFAGSYQSAFRGRGMAFSQVRPYAVGDDIRDIDWNVTARYHKPFIKEFDEERELSVMLLVDMSGSLLFGTIDETKRELSTEIAATLAFSAMQGNDKVGAILFSDKVDKYIPPRSGRSHILYIIRELLSFEPNSPRTNIAAPLMALRTVVKKQCTAFLISDFMAEPSSYEQSLGIVARKHDMVAIRVYDRHDTALPSMGLVLMRDAETGVQRWIDSSSKGVKKGFEQYHHRIASERKTLLDKYHIDRMEVHTGEDYVPPMIQLFRRRK</sequence>
<dbReference type="eggNOG" id="COG1721">
    <property type="taxonomic scope" value="Bacteria"/>
</dbReference>
<dbReference type="Proteomes" id="UP000249300">
    <property type="component" value="Chromosome 1"/>
</dbReference>
<evidence type="ECO:0000259" key="1">
    <source>
        <dbReference type="Pfam" id="PF01882"/>
    </source>
</evidence>